<protein>
    <submittedName>
        <fullName evidence="1">Uncharacterized protein</fullName>
    </submittedName>
</protein>
<accession>A0ABT1DFH0</accession>
<sequence>MPTAAPAAVHLSRPHRPVLVAGTLGELRGPTVGLVELPLRLWWGPQRAFDLAEPTMLAWMYENVLREAIRVEELRAYLHGPTLVRVWPDLNLPRGVRAAWEARHVHLRHAAARLITATR</sequence>
<keyword evidence="2" id="KW-1185">Reference proteome</keyword>
<organism evidence="1 2">
    <name type="scientific">Paractinoplanes aksuensis</name>
    <dbReference type="NCBI Taxonomy" id="2939490"/>
    <lineage>
        <taxon>Bacteria</taxon>
        <taxon>Bacillati</taxon>
        <taxon>Actinomycetota</taxon>
        <taxon>Actinomycetes</taxon>
        <taxon>Micromonosporales</taxon>
        <taxon>Micromonosporaceae</taxon>
        <taxon>Paractinoplanes</taxon>
    </lineage>
</organism>
<reference evidence="1 2" key="1">
    <citation type="submission" date="2022-06" db="EMBL/GenBank/DDBJ databases">
        <title>New Species of the Genus Actinoplanes, ActinopZanes ferrugineus.</title>
        <authorList>
            <person name="Ding P."/>
        </authorList>
    </citation>
    <scope>NUCLEOTIDE SEQUENCE [LARGE SCALE GENOMIC DNA]</scope>
    <source>
        <strain evidence="1 2">TRM88003</strain>
    </source>
</reference>
<dbReference type="RefSeq" id="WP_253235707.1">
    <property type="nucleotide sequence ID" value="NZ_JAMYJR010000002.1"/>
</dbReference>
<evidence type="ECO:0000313" key="1">
    <source>
        <dbReference type="EMBL" id="MCO8269570.1"/>
    </source>
</evidence>
<proteinExistence type="predicted"/>
<evidence type="ECO:0000313" key="2">
    <source>
        <dbReference type="Proteomes" id="UP001523369"/>
    </source>
</evidence>
<gene>
    <name evidence="1" type="ORF">M1L60_03080</name>
</gene>
<name>A0ABT1DFH0_9ACTN</name>
<comment type="caution">
    <text evidence="1">The sequence shown here is derived from an EMBL/GenBank/DDBJ whole genome shotgun (WGS) entry which is preliminary data.</text>
</comment>
<dbReference type="EMBL" id="JAMYJR010000002">
    <property type="protein sequence ID" value="MCO8269570.1"/>
    <property type="molecule type" value="Genomic_DNA"/>
</dbReference>
<dbReference type="Proteomes" id="UP001523369">
    <property type="component" value="Unassembled WGS sequence"/>
</dbReference>